<sequence length="349" mass="38039">MPPHNILITGGSGYLGGTLLAHLSSFPLPLHGTVYASVRTAAQAESVKQYNVTPLPIDFSDTTALKQEIINKEISIIFFLIDARHSTNQVSMIEALGEVKTKTGKEVHFLHTTGAKLFSDIVGHPTNKPLLDTDPGLYEIQKTCKGPFDIMNECVQTNNTVIEIASKHGVKSYIFAPCIVYGEGEGFGNKISIQTVAIVQAAKALRQVYKTQEGNPTWPVCHVLDNTTLYLQILKKILEGEDVGHGKDGYFLASPGSVAWNDIYSAIAKAMFKRGAVDDGSVKLADDATLEKLGDALRVPAAFVPVQLSRCCTFTAVHGKEIGWKPKYEAEHILEVADAEVELILKYLK</sequence>
<name>A0A6A5VT86_9PLEO</name>
<evidence type="ECO:0000313" key="1">
    <source>
        <dbReference type="EMBL" id="KAF1993022.1"/>
    </source>
</evidence>
<organism evidence="1 2">
    <name type="scientific">Amniculicola lignicola CBS 123094</name>
    <dbReference type="NCBI Taxonomy" id="1392246"/>
    <lineage>
        <taxon>Eukaryota</taxon>
        <taxon>Fungi</taxon>
        <taxon>Dikarya</taxon>
        <taxon>Ascomycota</taxon>
        <taxon>Pezizomycotina</taxon>
        <taxon>Dothideomycetes</taxon>
        <taxon>Pleosporomycetidae</taxon>
        <taxon>Pleosporales</taxon>
        <taxon>Amniculicolaceae</taxon>
        <taxon>Amniculicola</taxon>
    </lineage>
</organism>
<dbReference type="SUPFAM" id="SSF51735">
    <property type="entry name" value="NAD(P)-binding Rossmann-fold domains"/>
    <property type="match status" value="1"/>
</dbReference>
<dbReference type="GO" id="GO:0004029">
    <property type="term" value="F:aldehyde dehydrogenase (NAD+) activity"/>
    <property type="evidence" value="ECO:0007669"/>
    <property type="project" value="TreeGrafter"/>
</dbReference>
<dbReference type="Proteomes" id="UP000799779">
    <property type="component" value="Unassembled WGS sequence"/>
</dbReference>
<protein>
    <submittedName>
        <fullName evidence="1">NAD(P)-binding protein</fullName>
    </submittedName>
</protein>
<proteinExistence type="predicted"/>
<dbReference type="InterPro" id="IPR036291">
    <property type="entry name" value="NAD(P)-bd_dom_sf"/>
</dbReference>
<reference evidence="1" key="1">
    <citation type="journal article" date="2020" name="Stud. Mycol.">
        <title>101 Dothideomycetes genomes: a test case for predicting lifestyles and emergence of pathogens.</title>
        <authorList>
            <person name="Haridas S."/>
            <person name="Albert R."/>
            <person name="Binder M."/>
            <person name="Bloem J."/>
            <person name="Labutti K."/>
            <person name="Salamov A."/>
            <person name="Andreopoulos B."/>
            <person name="Baker S."/>
            <person name="Barry K."/>
            <person name="Bills G."/>
            <person name="Bluhm B."/>
            <person name="Cannon C."/>
            <person name="Castanera R."/>
            <person name="Culley D."/>
            <person name="Daum C."/>
            <person name="Ezra D."/>
            <person name="Gonzalez J."/>
            <person name="Henrissat B."/>
            <person name="Kuo A."/>
            <person name="Liang C."/>
            <person name="Lipzen A."/>
            <person name="Lutzoni F."/>
            <person name="Magnuson J."/>
            <person name="Mondo S."/>
            <person name="Nolan M."/>
            <person name="Ohm R."/>
            <person name="Pangilinan J."/>
            <person name="Park H.-J."/>
            <person name="Ramirez L."/>
            <person name="Alfaro M."/>
            <person name="Sun H."/>
            <person name="Tritt A."/>
            <person name="Yoshinaga Y."/>
            <person name="Zwiers L.-H."/>
            <person name="Turgeon B."/>
            <person name="Goodwin S."/>
            <person name="Spatafora J."/>
            <person name="Crous P."/>
            <person name="Grigoriev I."/>
        </authorList>
    </citation>
    <scope>NUCLEOTIDE SEQUENCE</scope>
    <source>
        <strain evidence="1">CBS 123094</strain>
    </source>
</reference>
<dbReference type="Gene3D" id="3.40.50.720">
    <property type="entry name" value="NAD(P)-binding Rossmann-like Domain"/>
    <property type="match status" value="1"/>
</dbReference>
<keyword evidence="2" id="KW-1185">Reference proteome</keyword>
<dbReference type="PANTHER" id="PTHR48079:SF6">
    <property type="entry name" value="NAD(P)-BINDING DOMAIN-CONTAINING PROTEIN-RELATED"/>
    <property type="match status" value="1"/>
</dbReference>
<dbReference type="EMBL" id="ML977739">
    <property type="protein sequence ID" value="KAF1993022.1"/>
    <property type="molecule type" value="Genomic_DNA"/>
</dbReference>
<dbReference type="AlphaFoldDB" id="A0A6A5VT86"/>
<accession>A0A6A5VT86</accession>
<dbReference type="OrthoDB" id="10262413at2759"/>
<dbReference type="InterPro" id="IPR051783">
    <property type="entry name" value="NAD(P)-dependent_oxidoreduct"/>
</dbReference>
<evidence type="ECO:0000313" key="2">
    <source>
        <dbReference type="Proteomes" id="UP000799779"/>
    </source>
</evidence>
<dbReference type="PANTHER" id="PTHR48079">
    <property type="entry name" value="PROTEIN YEEZ"/>
    <property type="match status" value="1"/>
</dbReference>
<dbReference type="GO" id="GO:0005737">
    <property type="term" value="C:cytoplasm"/>
    <property type="evidence" value="ECO:0007669"/>
    <property type="project" value="TreeGrafter"/>
</dbReference>
<gene>
    <name evidence="1" type="ORF">P154DRAFT_106388</name>
</gene>